<evidence type="ECO:0000313" key="2">
    <source>
        <dbReference type="Proteomes" id="UP001519460"/>
    </source>
</evidence>
<accession>A0ABD0LRZ7</accession>
<gene>
    <name evidence="1" type="ORF">BaRGS_00006688</name>
</gene>
<protein>
    <submittedName>
        <fullName evidence="1">Uncharacterized protein</fullName>
    </submittedName>
</protein>
<keyword evidence="2" id="KW-1185">Reference proteome</keyword>
<dbReference type="Proteomes" id="UP001519460">
    <property type="component" value="Unassembled WGS sequence"/>
</dbReference>
<organism evidence="1 2">
    <name type="scientific">Batillaria attramentaria</name>
    <dbReference type="NCBI Taxonomy" id="370345"/>
    <lineage>
        <taxon>Eukaryota</taxon>
        <taxon>Metazoa</taxon>
        <taxon>Spiralia</taxon>
        <taxon>Lophotrochozoa</taxon>
        <taxon>Mollusca</taxon>
        <taxon>Gastropoda</taxon>
        <taxon>Caenogastropoda</taxon>
        <taxon>Sorbeoconcha</taxon>
        <taxon>Cerithioidea</taxon>
        <taxon>Batillariidae</taxon>
        <taxon>Batillaria</taxon>
    </lineage>
</organism>
<sequence>MARGRPMTSASTTNHLVFPCQFNFTGTTFECWSGKVRRQKPTLPIDSRRNLHPSRVTCFKGERVLGQPARRQWQGRDPSEGRRR</sequence>
<dbReference type="AlphaFoldDB" id="A0ABD0LRZ7"/>
<name>A0ABD0LRZ7_9CAEN</name>
<proteinExistence type="predicted"/>
<comment type="caution">
    <text evidence="1">The sequence shown here is derived from an EMBL/GenBank/DDBJ whole genome shotgun (WGS) entry which is preliminary data.</text>
</comment>
<reference evidence="1 2" key="1">
    <citation type="journal article" date="2023" name="Sci. Data">
        <title>Genome assembly of the Korean intertidal mud-creeper Batillaria attramentaria.</title>
        <authorList>
            <person name="Patra A.K."/>
            <person name="Ho P.T."/>
            <person name="Jun S."/>
            <person name="Lee S.J."/>
            <person name="Kim Y."/>
            <person name="Won Y.J."/>
        </authorList>
    </citation>
    <scope>NUCLEOTIDE SEQUENCE [LARGE SCALE GENOMIC DNA]</scope>
    <source>
        <strain evidence="1">Wonlab-2016</strain>
    </source>
</reference>
<dbReference type="EMBL" id="JACVVK020000028">
    <property type="protein sequence ID" value="KAK7501936.1"/>
    <property type="molecule type" value="Genomic_DNA"/>
</dbReference>
<evidence type="ECO:0000313" key="1">
    <source>
        <dbReference type="EMBL" id="KAK7501936.1"/>
    </source>
</evidence>